<organism evidence="1 2">
    <name type="scientific">Uncinula necator</name>
    <name type="common">Grape powdery mildew</name>
    <dbReference type="NCBI Taxonomy" id="52586"/>
    <lineage>
        <taxon>Eukaryota</taxon>
        <taxon>Fungi</taxon>
        <taxon>Dikarya</taxon>
        <taxon>Ascomycota</taxon>
        <taxon>Pezizomycotina</taxon>
        <taxon>Leotiomycetes</taxon>
        <taxon>Erysiphales</taxon>
        <taxon>Erysiphaceae</taxon>
        <taxon>Erysiphe</taxon>
    </lineage>
</organism>
<accession>A0A0B1PAY7</accession>
<sequence length="132" mass="15117">MEVVKPLYGMAEAGTHWWAIYLKHQQEKLRMETSTFDPCLLVTSRENINFGIVRMQIDDTIILADEGFSVQEEERLLEAEFLAKSKERLTVNTPLDFTGCTLTSMNDSNCLQLKQKGQGNKIELINVTDENF</sequence>
<protein>
    <submittedName>
        <fullName evidence="1">Uncharacterized protein</fullName>
    </submittedName>
</protein>
<dbReference type="EMBL" id="JNVN01000835">
    <property type="protein sequence ID" value="KHJ34520.1"/>
    <property type="molecule type" value="Genomic_DNA"/>
</dbReference>
<dbReference type="Proteomes" id="UP000030854">
    <property type="component" value="Unassembled WGS sequence"/>
</dbReference>
<dbReference type="OMA" id="MNDSNCL"/>
<dbReference type="STRING" id="52586.A0A0B1PAY7"/>
<dbReference type="AlphaFoldDB" id="A0A0B1PAY7"/>
<proteinExistence type="predicted"/>
<dbReference type="HOGENOM" id="CLU_139267_0_0_1"/>
<gene>
    <name evidence="1" type="ORF">EV44_g3335</name>
</gene>
<keyword evidence="2" id="KW-1185">Reference proteome</keyword>
<evidence type="ECO:0000313" key="2">
    <source>
        <dbReference type="Proteomes" id="UP000030854"/>
    </source>
</evidence>
<name>A0A0B1PAY7_UNCNE</name>
<evidence type="ECO:0000313" key="1">
    <source>
        <dbReference type="EMBL" id="KHJ34520.1"/>
    </source>
</evidence>
<comment type="caution">
    <text evidence="1">The sequence shown here is derived from an EMBL/GenBank/DDBJ whole genome shotgun (WGS) entry which is preliminary data.</text>
</comment>
<reference evidence="1 2" key="1">
    <citation type="journal article" date="2014" name="BMC Genomics">
        <title>Adaptive genomic structural variation in the grape powdery mildew pathogen, Erysiphe necator.</title>
        <authorList>
            <person name="Jones L."/>
            <person name="Riaz S."/>
            <person name="Morales-Cruz A."/>
            <person name="Amrine K.C."/>
            <person name="McGuire B."/>
            <person name="Gubler W.D."/>
            <person name="Walker M.A."/>
            <person name="Cantu D."/>
        </authorList>
    </citation>
    <scope>NUCLEOTIDE SEQUENCE [LARGE SCALE GENOMIC DNA]</scope>
    <source>
        <strain evidence="2">c</strain>
    </source>
</reference>